<dbReference type="SUPFAM" id="SSF51735">
    <property type="entry name" value="NAD(P)-binding Rossmann-fold domains"/>
    <property type="match status" value="1"/>
</dbReference>
<dbReference type="Proteomes" id="UP000272400">
    <property type="component" value="Unassembled WGS sequence"/>
</dbReference>
<dbReference type="Pfam" id="PF13602">
    <property type="entry name" value="ADH_zinc_N_2"/>
    <property type="match status" value="1"/>
</dbReference>
<dbReference type="GO" id="GO:0003960">
    <property type="term" value="F:quinone reductase (NADPH) activity"/>
    <property type="evidence" value="ECO:0007669"/>
    <property type="project" value="TreeGrafter"/>
</dbReference>
<evidence type="ECO:0000259" key="3">
    <source>
        <dbReference type="SMART" id="SM00829"/>
    </source>
</evidence>
<keyword evidence="1" id="KW-0521">NADP</keyword>
<evidence type="ECO:0000313" key="5">
    <source>
        <dbReference type="Proteomes" id="UP000272400"/>
    </source>
</evidence>
<gene>
    <name evidence="4" type="ORF">EDD29_3891</name>
</gene>
<keyword evidence="2" id="KW-0560">Oxidoreductase</keyword>
<dbReference type="Pfam" id="PF08240">
    <property type="entry name" value="ADH_N"/>
    <property type="match status" value="1"/>
</dbReference>
<dbReference type="InterPro" id="IPR013154">
    <property type="entry name" value="ADH-like_N"/>
</dbReference>
<dbReference type="GO" id="GO:0070402">
    <property type="term" value="F:NADPH binding"/>
    <property type="evidence" value="ECO:0007669"/>
    <property type="project" value="TreeGrafter"/>
</dbReference>
<dbReference type="OrthoDB" id="5195079at2"/>
<keyword evidence="5" id="KW-1185">Reference proteome</keyword>
<dbReference type="RefSeq" id="WP_123665738.1">
    <property type="nucleotide sequence ID" value="NZ_RJKE01000001.1"/>
</dbReference>
<dbReference type="PANTHER" id="PTHR48106:SF13">
    <property type="entry name" value="QUINONE OXIDOREDUCTASE-RELATED"/>
    <property type="match status" value="1"/>
</dbReference>
<name>A0A3N1CYF8_9ACTN</name>
<dbReference type="GO" id="GO:0005829">
    <property type="term" value="C:cytosol"/>
    <property type="evidence" value="ECO:0007669"/>
    <property type="project" value="TreeGrafter"/>
</dbReference>
<evidence type="ECO:0000256" key="2">
    <source>
        <dbReference type="ARBA" id="ARBA00023002"/>
    </source>
</evidence>
<dbReference type="SUPFAM" id="SSF50129">
    <property type="entry name" value="GroES-like"/>
    <property type="match status" value="1"/>
</dbReference>
<accession>A0A3N1CYF8</accession>
<dbReference type="InterPro" id="IPR020843">
    <property type="entry name" value="ER"/>
</dbReference>
<dbReference type="SMART" id="SM00829">
    <property type="entry name" value="PKS_ER"/>
    <property type="match status" value="1"/>
</dbReference>
<dbReference type="Gene3D" id="3.40.50.720">
    <property type="entry name" value="NAD(P)-binding Rossmann-like Domain"/>
    <property type="match status" value="1"/>
</dbReference>
<dbReference type="InterPro" id="IPR011032">
    <property type="entry name" value="GroES-like_sf"/>
</dbReference>
<dbReference type="GO" id="GO:0035925">
    <property type="term" value="F:mRNA 3'-UTR AU-rich region binding"/>
    <property type="evidence" value="ECO:0007669"/>
    <property type="project" value="TreeGrafter"/>
</dbReference>
<dbReference type="AlphaFoldDB" id="A0A3N1CYF8"/>
<comment type="caution">
    <text evidence="4">The sequence shown here is derived from an EMBL/GenBank/DDBJ whole genome shotgun (WGS) entry which is preliminary data.</text>
</comment>
<feature type="domain" description="Enoyl reductase (ER)" evidence="3">
    <location>
        <begin position="10"/>
        <end position="318"/>
    </location>
</feature>
<dbReference type="Gene3D" id="3.90.180.10">
    <property type="entry name" value="Medium-chain alcohol dehydrogenases, catalytic domain"/>
    <property type="match status" value="1"/>
</dbReference>
<evidence type="ECO:0000256" key="1">
    <source>
        <dbReference type="ARBA" id="ARBA00022857"/>
    </source>
</evidence>
<proteinExistence type="predicted"/>
<dbReference type="PANTHER" id="PTHR48106">
    <property type="entry name" value="QUINONE OXIDOREDUCTASE PIG3-RELATED"/>
    <property type="match status" value="1"/>
</dbReference>
<evidence type="ECO:0000313" key="4">
    <source>
        <dbReference type="EMBL" id="ROO86327.1"/>
    </source>
</evidence>
<dbReference type="EMBL" id="RJKE01000001">
    <property type="protein sequence ID" value="ROO86327.1"/>
    <property type="molecule type" value="Genomic_DNA"/>
</dbReference>
<organism evidence="4 5">
    <name type="scientific">Actinocorallia herbida</name>
    <dbReference type="NCBI Taxonomy" id="58109"/>
    <lineage>
        <taxon>Bacteria</taxon>
        <taxon>Bacillati</taxon>
        <taxon>Actinomycetota</taxon>
        <taxon>Actinomycetes</taxon>
        <taxon>Streptosporangiales</taxon>
        <taxon>Thermomonosporaceae</taxon>
        <taxon>Actinocorallia</taxon>
    </lineage>
</organism>
<sequence length="320" mass="32931">MRKIEVKEFGGPEVLEPAEGADLRPGAGEVVVRVEAVDVLFVEAVIRYGLATDHFSFTPPYVPGGGVSGRVERVGADVDRAWEGRRVCVRTDGGGYADQVAAPAQDLIPVPDGLGIREAAALLHDGVTALGVLDAARITEGERVLVTAAAGGMGILTVQRAVAAGAVVVGAARGGAKLRLIESFGAYAVDYSPPDWAERAVEALGGRPDVVLDGAGTSVGRAAFAVVADGGRFSAHGAPSGGFAEVDAAEAARRGITLRGIADVQFTPEEIRALVRRAFAEGAAGRLRPVIGQLLPLERAADAHRALEARATVGKTLLLP</sequence>
<dbReference type="InterPro" id="IPR036291">
    <property type="entry name" value="NAD(P)-bd_dom_sf"/>
</dbReference>
<protein>
    <submittedName>
        <fullName evidence="4">NADPH2:quinone reductase</fullName>
    </submittedName>
</protein>
<reference evidence="4 5" key="1">
    <citation type="submission" date="2018-11" db="EMBL/GenBank/DDBJ databases">
        <title>Sequencing the genomes of 1000 actinobacteria strains.</title>
        <authorList>
            <person name="Klenk H.-P."/>
        </authorList>
    </citation>
    <scope>NUCLEOTIDE SEQUENCE [LARGE SCALE GENOMIC DNA]</scope>
    <source>
        <strain evidence="4 5">DSM 44254</strain>
    </source>
</reference>